<dbReference type="Proteomes" id="UP000825890">
    <property type="component" value="Unassembled WGS sequence"/>
</dbReference>
<dbReference type="Pfam" id="PF13472">
    <property type="entry name" value="Lipase_GDSL_2"/>
    <property type="match status" value="1"/>
</dbReference>
<evidence type="ECO:0000313" key="4">
    <source>
        <dbReference type="Proteomes" id="UP000825890"/>
    </source>
</evidence>
<dbReference type="CDD" id="cd01833">
    <property type="entry name" value="XynB_like"/>
    <property type="match status" value="1"/>
</dbReference>
<feature type="chain" id="PRO_5040130130" description="Fibronectin type-III domain-containing protein" evidence="1">
    <location>
        <begin position="29"/>
        <end position="733"/>
    </location>
</feature>
<dbReference type="InterPro" id="IPR036514">
    <property type="entry name" value="SGNH_hydro_sf"/>
</dbReference>
<protein>
    <recommendedName>
        <fullName evidence="2">Fibronectin type-III domain-containing protein</fullName>
    </recommendedName>
</protein>
<dbReference type="InterPro" id="IPR013830">
    <property type="entry name" value="SGNH_hydro"/>
</dbReference>
<proteinExistence type="predicted"/>
<dbReference type="InterPro" id="IPR036116">
    <property type="entry name" value="FN3_sf"/>
</dbReference>
<feature type="domain" description="Fibronectin type-III" evidence="2">
    <location>
        <begin position="480"/>
        <end position="576"/>
    </location>
</feature>
<dbReference type="EMBL" id="BOLY01000007">
    <property type="protein sequence ID" value="GIZ47199.1"/>
    <property type="molecule type" value="Genomic_DNA"/>
</dbReference>
<dbReference type="OrthoDB" id="2119228at2759"/>
<dbReference type="CDD" id="cd00063">
    <property type="entry name" value="FN3"/>
    <property type="match status" value="2"/>
</dbReference>
<dbReference type="SUPFAM" id="SSF52266">
    <property type="entry name" value="SGNH hydrolase"/>
    <property type="match status" value="1"/>
</dbReference>
<accession>A0A9P3CMF5</accession>
<keyword evidence="4" id="KW-1185">Reference proteome</keyword>
<comment type="caution">
    <text evidence="3">The sequence shown here is derived from an EMBL/GenBank/DDBJ whole genome shotgun (WGS) entry which is preliminary data.</text>
</comment>
<dbReference type="InterPro" id="IPR003961">
    <property type="entry name" value="FN3_dom"/>
</dbReference>
<dbReference type="InterPro" id="IPR013783">
    <property type="entry name" value="Ig-like_fold"/>
</dbReference>
<evidence type="ECO:0000313" key="3">
    <source>
        <dbReference type="EMBL" id="GIZ47199.1"/>
    </source>
</evidence>
<dbReference type="PROSITE" id="PS50853">
    <property type="entry name" value="FN3"/>
    <property type="match status" value="1"/>
</dbReference>
<keyword evidence="1" id="KW-0732">Signal</keyword>
<dbReference type="AlphaFoldDB" id="A0A9P3CMF5"/>
<dbReference type="GeneID" id="68295873"/>
<dbReference type="Gene3D" id="3.40.50.1110">
    <property type="entry name" value="SGNH hydrolase"/>
    <property type="match status" value="1"/>
</dbReference>
<dbReference type="RefSeq" id="XP_044661686.1">
    <property type="nucleotide sequence ID" value="XM_044805751.1"/>
</dbReference>
<dbReference type="PANTHER" id="PTHR30383">
    <property type="entry name" value="THIOESTERASE 1/PROTEASE 1/LYSOPHOSPHOLIPASE L1"/>
    <property type="match status" value="1"/>
</dbReference>
<dbReference type="Gene3D" id="2.60.40.10">
    <property type="entry name" value="Immunoglobulins"/>
    <property type="match status" value="2"/>
</dbReference>
<feature type="signal peptide" evidence="1">
    <location>
        <begin position="1"/>
        <end position="28"/>
    </location>
</feature>
<reference evidence="3 4" key="1">
    <citation type="submission" date="2021-01" db="EMBL/GenBank/DDBJ databases">
        <title>Cercospora kikuchii MAFF 305040 whole genome shotgun sequence.</title>
        <authorList>
            <person name="Kashiwa T."/>
            <person name="Suzuki T."/>
        </authorList>
    </citation>
    <scope>NUCLEOTIDE SEQUENCE [LARGE SCALE GENOMIC DNA]</scope>
    <source>
        <strain evidence="3 4">MAFF 305040</strain>
    </source>
</reference>
<dbReference type="Pfam" id="PF00041">
    <property type="entry name" value="fn3"/>
    <property type="match status" value="1"/>
</dbReference>
<dbReference type="PANTHER" id="PTHR30383:SF19">
    <property type="entry name" value="FIBRONECTIN TYPE-III DOMAIN-CONTAINING PROTEIN"/>
    <property type="match status" value="1"/>
</dbReference>
<evidence type="ECO:0000259" key="2">
    <source>
        <dbReference type="PROSITE" id="PS50853"/>
    </source>
</evidence>
<gene>
    <name evidence="3" type="ORF">CKM354_001029800</name>
</gene>
<dbReference type="SMART" id="SM00060">
    <property type="entry name" value="FN3"/>
    <property type="match status" value="2"/>
</dbReference>
<dbReference type="SUPFAM" id="SSF49265">
    <property type="entry name" value="Fibronectin type III"/>
    <property type="match status" value="2"/>
</dbReference>
<dbReference type="InterPro" id="IPR051532">
    <property type="entry name" value="Ester_Hydrolysis_Enzymes"/>
</dbReference>
<sequence>MIRPIRGPRIACLLFIALITASLPHVNAQVDQDTAASSASPTADASATVAPVDFPSAVAQEVAVAQELALSNLTDPIPLPTDAPNYAQLSKIAALWPPLQETTGQVLSNASNAATDPTEDRPARLRKRQGGTRVMIVGDSMTHCNEGDFTWRYRIAQWFQSQGVAVDFVGPYQGTIEPELPGPPAPPPLYGSAPIVGPPKTSGGYATAFDSSHFAISGRAAAVVQGLIQEQTAANPTDLMLVMLGFNDLGWFYSDDDGLITSMSNLINNARRSNPNMKFVVSTVIHRTFIGGREDLVRNTDSYNRKLREQVPRWSTASSPVVIAPVREEFDCGPQYNQDCPAAYDGLHPNELGEYQIARAFSRALVSGLGIGSTPIQIPGSIPSRPLPVPQNFQMSASPLGLTATWDKVYGAYEYDVEYRINGGAPFNFSPGQVRTNRWDTRWAIDGWTYDIRIRSSAGNRKGGWSGWLSGTARPQTAAAPGNVAVRAQDSGISVRWTPPAGPYSDSVFRYNVYYWDLDTPCAFLLGAAFEGTSALITGLIPGHRHLVAIETWNAAGAGFPVIARSVVPGRGTPGTPQNLQVNSNDPATVHLTWNAVAGAAGYILARRNVNQQGSQLERFTTTEEGTCSMHGFQFPGAWNYEWAVLAFNGEAESSLSAPRTAPVPQEAILGLREVDHPIQLLNLVALGQTVRRAQEALAKAVMATVKAVWGRDAMVATARNALSVVALAARDA</sequence>
<name>A0A9P3CMF5_9PEZI</name>
<organism evidence="3 4">
    <name type="scientific">Cercospora kikuchii</name>
    <dbReference type="NCBI Taxonomy" id="84275"/>
    <lineage>
        <taxon>Eukaryota</taxon>
        <taxon>Fungi</taxon>
        <taxon>Dikarya</taxon>
        <taxon>Ascomycota</taxon>
        <taxon>Pezizomycotina</taxon>
        <taxon>Dothideomycetes</taxon>
        <taxon>Dothideomycetidae</taxon>
        <taxon>Mycosphaerellales</taxon>
        <taxon>Mycosphaerellaceae</taxon>
        <taxon>Cercospora</taxon>
    </lineage>
</organism>
<evidence type="ECO:0000256" key="1">
    <source>
        <dbReference type="SAM" id="SignalP"/>
    </source>
</evidence>
<dbReference type="GO" id="GO:0004622">
    <property type="term" value="F:phosphatidylcholine lysophospholipase activity"/>
    <property type="evidence" value="ECO:0007669"/>
    <property type="project" value="TreeGrafter"/>
</dbReference>